<keyword evidence="4" id="KW-1185">Reference proteome</keyword>
<evidence type="ECO:0000259" key="2">
    <source>
        <dbReference type="Pfam" id="PF25794"/>
    </source>
</evidence>
<evidence type="ECO:0000256" key="1">
    <source>
        <dbReference type="SAM" id="MobiDB-lite"/>
    </source>
</evidence>
<accession>A0A0C9SZ85</accession>
<organism evidence="3 4">
    <name type="scientific">Paxillus involutus ATCC 200175</name>
    <dbReference type="NCBI Taxonomy" id="664439"/>
    <lineage>
        <taxon>Eukaryota</taxon>
        <taxon>Fungi</taxon>
        <taxon>Dikarya</taxon>
        <taxon>Basidiomycota</taxon>
        <taxon>Agaricomycotina</taxon>
        <taxon>Agaricomycetes</taxon>
        <taxon>Agaricomycetidae</taxon>
        <taxon>Boletales</taxon>
        <taxon>Paxilineae</taxon>
        <taxon>Paxillaceae</taxon>
        <taxon>Paxillus</taxon>
    </lineage>
</organism>
<dbReference type="Proteomes" id="UP000053647">
    <property type="component" value="Unassembled WGS sequence"/>
</dbReference>
<gene>
    <name evidence="3" type="ORF">PAXINDRAFT_168949</name>
</gene>
<dbReference type="Pfam" id="PF12449">
    <property type="entry name" value="DUF3684"/>
    <property type="match status" value="1"/>
</dbReference>
<reference evidence="4" key="2">
    <citation type="submission" date="2015-01" db="EMBL/GenBank/DDBJ databases">
        <title>Evolutionary Origins and Diversification of the Mycorrhizal Mutualists.</title>
        <authorList>
            <consortium name="DOE Joint Genome Institute"/>
            <consortium name="Mycorrhizal Genomics Consortium"/>
            <person name="Kohler A."/>
            <person name="Kuo A."/>
            <person name="Nagy L.G."/>
            <person name="Floudas D."/>
            <person name="Copeland A."/>
            <person name="Barry K.W."/>
            <person name="Cichocki N."/>
            <person name="Veneault-Fourrey C."/>
            <person name="LaButti K."/>
            <person name="Lindquist E.A."/>
            <person name="Lipzen A."/>
            <person name="Lundell T."/>
            <person name="Morin E."/>
            <person name="Murat C."/>
            <person name="Riley R."/>
            <person name="Ohm R."/>
            <person name="Sun H."/>
            <person name="Tunlid A."/>
            <person name="Henrissat B."/>
            <person name="Grigoriev I.V."/>
            <person name="Hibbett D.S."/>
            <person name="Martin F."/>
        </authorList>
    </citation>
    <scope>NUCLEOTIDE SEQUENCE [LARGE SCALE GENOMIC DNA]</scope>
    <source>
        <strain evidence="4">ATCC 200175</strain>
    </source>
</reference>
<dbReference type="Pfam" id="PF25794">
    <property type="entry name" value="SACS"/>
    <property type="match status" value="1"/>
</dbReference>
<feature type="region of interest" description="Disordered" evidence="1">
    <location>
        <begin position="1413"/>
        <end position="1495"/>
    </location>
</feature>
<dbReference type="HOGENOM" id="CLU_001744_1_0_1"/>
<dbReference type="InterPro" id="IPR022155">
    <property type="entry name" value="DUF3684"/>
</dbReference>
<dbReference type="InterPro" id="IPR058210">
    <property type="entry name" value="SACS/Nov_dom"/>
</dbReference>
<evidence type="ECO:0000313" key="4">
    <source>
        <dbReference type="Proteomes" id="UP000053647"/>
    </source>
</evidence>
<proteinExistence type="predicted"/>
<sequence>MAHDRDALWQTGQDESVEVNQRALIDKVLARYSGEFTVFRELLQNSDDAQSSAVEIRFETAAYLHQKSEQEEGAGPRALPDLKSSFVVQWTFKNNGIPFRDEDWTRLRKIAEGNPDEEKIGAFGVGFYSLFSVTEKPFVASGGHGMEFYWKDNKDQLYVRRGDLPSKGTSDPWTRFEMTLREAGSIPPAFDFMRFLASSITFMVHLNEVGVFFDEHRIGHIKKSPGLPKALDLPRGLRRSSDQNVMNVKAIQFCPIRVEAEVMHAVIAVGTEKRPVIEVVETRKPKGGFFSSIVSAFTSQSSPQPETPALPPQPHKDPTEIHEINVTLTIFTAEVDVKVDKKLSAELLRSTKKNPPSRLKYDLIYTGKDEYDQSIADEKNQPVACGSIFQGLCADLNGVGHTRVFIGHATGQTTGIGGHMASRFIPTVERESIDLVDRNIAIWNKELLYVGGFLSRAAYELELSTIHNLWEGAAKSNGERDFRPLPELEDWLRQRFLHVLKFFTFRPSTPSSEVARLLEASFYGCSTAPLRLLSSAGVRGAPDIKEFDPVFAQFLKRLPVLPQSVIQEGALQIKALQDRGTIPPITFLDVLQELRMHPLNEDEIVACLKWWTGLKQDNSANMAQIHAQLLEAAILSGADGKVLPLSTVQYFINTRSLGTHIPLDGPLPVSLMPLSVTKHFSVAELTTFNWRELTIIDWLHHISQPDIMSASPEYDFTKSVGWAERVLTILSRVWSSLPNEAHGSVKAIFAGKKCIHTSCGLQPPELSYFPNANMTMFNDLPMVQFPSSMPIKGQMEKLLSFIGVRKHVDLQLIFDRMVKTGDWSIPDLIGYLVQVRDTLTKEELSRLASTTAFIKEGVQQDSSKKPRYCAHDLYEPADIFRQLQLPVIDWGEKLKWRSNSEEAKLLYRLGLRRYPPLETAVQLCASPDATVRTAAFKYLCDNMSSRYPEYNPDSFANIAFIPAENEDGPHMGTLGKVFSGSQWKALGFSIVQTNSREAAEKLGVKQHPPTSMLLSMLEKTPPPSEAIARQWFDILSEHISSFTQSQFVILSGLLIVPRKGLGSQPLRWLAPSQCYLGDGTKGEFHSKLFVFVDFGPVANRFLSACGSKNEPSVEEVAEILISDPKKFYELAGGYENFLAELRNLAVNHRLIPPATLSKMRISPVLLGVRRQKATKASPEKSSGWDEDEWEDLHDLRKPREIVIADDTNAYQLFGDSIFTAPQEDLLEGFYETLGSKRLSVVVREEYKATNERLNAKVASDVRALVLERLPLFLHEHTHTRTKVSFSWLSSPQNFRVKAFGNLSISKTLDIGNGKTVRTQDASAAAKRNGQGPIELWLSYGGQVDMYEVATSLCRLLFETVKVNDTLLFMTILSTDLKALKRRGYNVDKILKQQQQERILAEEARKSRYIGSEVSNSSTTLVPHPVAPQPVAATRLDSVVSRSKSPTPRPGLPGGWESTSGSPPALPPGAPAHPAEETESVAQTGPPPVPVNNADGSIADTLRNLKRKLVAHVQPPEEGIVRAGMSGQSSQTIRQVTPQSNIRANVDMAIRSCKPEQGKLLNNRKRMEMVKESLNEGYCDVAGQVGQLEHLGAMGDVKVFATKDVPDTNTFMARMHDPLARFVHIIAPIARIYNLPMTSLHIFYDMTGGLIAFNRNGSLFLNLRYFEAWHDQDVKNGERERAQISWFFTLAHEIAHNLVEPHNSEHEFYFSAICEAHIVAFSRLLGPSAL</sequence>
<dbReference type="Gene3D" id="3.30.565.10">
    <property type="entry name" value="Histidine kinase-like ATPase, C-terminal domain"/>
    <property type="match status" value="1"/>
</dbReference>
<dbReference type="OrthoDB" id="10031156at2759"/>
<dbReference type="SUPFAM" id="SSF55874">
    <property type="entry name" value="ATPase domain of HSP90 chaperone/DNA topoisomerase II/histidine kinase"/>
    <property type="match status" value="1"/>
</dbReference>
<feature type="region of interest" description="Disordered" evidence="1">
    <location>
        <begin position="299"/>
        <end position="319"/>
    </location>
</feature>
<evidence type="ECO:0000313" key="3">
    <source>
        <dbReference type="EMBL" id="KIJ15444.1"/>
    </source>
</evidence>
<dbReference type="EMBL" id="KN819336">
    <property type="protein sequence ID" value="KIJ15444.1"/>
    <property type="molecule type" value="Genomic_DNA"/>
</dbReference>
<dbReference type="NCBIfam" id="NF047352">
    <property type="entry name" value="P_loop_sacsin"/>
    <property type="match status" value="1"/>
</dbReference>
<reference evidence="3 4" key="1">
    <citation type="submission" date="2014-06" db="EMBL/GenBank/DDBJ databases">
        <authorList>
            <consortium name="DOE Joint Genome Institute"/>
            <person name="Kuo A."/>
            <person name="Kohler A."/>
            <person name="Nagy L.G."/>
            <person name="Floudas D."/>
            <person name="Copeland A."/>
            <person name="Barry K.W."/>
            <person name="Cichocki N."/>
            <person name="Veneault-Fourrey C."/>
            <person name="LaButti K."/>
            <person name="Lindquist E.A."/>
            <person name="Lipzen A."/>
            <person name="Lundell T."/>
            <person name="Morin E."/>
            <person name="Murat C."/>
            <person name="Sun H."/>
            <person name="Tunlid A."/>
            <person name="Henrissat B."/>
            <person name="Grigoriev I.V."/>
            <person name="Hibbett D.S."/>
            <person name="Martin F."/>
            <person name="Nordberg H.P."/>
            <person name="Cantor M.N."/>
            <person name="Hua S.X."/>
        </authorList>
    </citation>
    <scope>NUCLEOTIDE SEQUENCE [LARGE SCALE GENOMIC DNA]</scope>
    <source>
        <strain evidence="3 4">ATCC 200175</strain>
    </source>
</reference>
<name>A0A0C9SZ85_PAXIN</name>
<dbReference type="PANTHER" id="PTHR47839">
    <property type="entry name" value="DOMAIN PROTEIN, PUTATIVE (AFU_ORTHOLOGUE AFUA_6G04830)-RELATED"/>
    <property type="match status" value="1"/>
</dbReference>
<dbReference type="InterPro" id="IPR036890">
    <property type="entry name" value="HATPase_C_sf"/>
</dbReference>
<feature type="domain" description="Sacsin/Nov" evidence="2">
    <location>
        <begin position="24"/>
        <end position="143"/>
    </location>
</feature>
<dbReference type="PANTHER" id="PTHR47839:SF1">
    <property type="entry name" value="DOMAIN PROTEIN, PUTATIVE (AFU_ORTHOLOGUE AFUA_6G04830)-RELATED"/>
    <property type="match status" value="1"/>
</dbReference>
<protein>
    <recommendedName>
        <fullName evidence="2">Sacsin/Nov domain-containing protein</fullName>
    </recommendedName>
</protein>